<organism evidence="5 6">
    <name type="scientific">Coprococcus intestinihominis</name>
    <dbReference type="NCBI Taxonomy" id="3133154"/>
    <lineage>
        <taxon>Bacteria</taxon>
        <taxon>Bacillati</taxon>
        <taxon>Bacillota</taxon>
        <taxon>Clostridia</taxon>
        <taxon>Lachnospirales</taxon>
        <taxon>Lachnospiraceae</taxon>
        <taxon>Coprococcus</taxon>
    </lineage>
</organism>
<dbReference type="EMBL" id="JBBMEK010000162">
    <property type="protein sequence ID" value="MEQ2365814.1"/>
    <property type="molecule type" value="Genomic_DNA"/>
</dbReference>
<dbReference type="InterPro" id="IPR050559">
    <property type="entry name" value="P-Pant_transferase_sf"/>
</dbReference>
<name>A0ABV1B5V9_9FIRM</name>
<evidence type="ECO:0000259" key="3">
    <source>
        <dbReference type="Pfam" id="PF01648"/>
    </source>
</evidence>
<dbReference type="RefSeq" id="WP_349085511.1">
    <property type="nucleotide sequence ID" value="NZ_JBBMEK010000162.1"/>
</dbReference>
<keyword evidence="6" id="KW-1185">Reference proteome</keyword>
<evidence type="ECO:0000256" key="1">
    <source>
        <dbReference type="ARBA" id="ARBA00010990"/>
    </source>
</evidence>
<protein>
    <submittedName>
        <fullName evidence="5">4'-phosphopantetheinyl transferase superfamily protein</fullName>
    </submittedName>
</protein>
<evidence type="ECO:0000313" key="6">
    <source>
        <dbReference type="Proteomes" id="UP001469749"/>
    </source>
</evidence>
<gene>
    <name evidence="5" type="ORF">WMO25_12080</name>
</gene>
<dbReference type="Pfam" id="PF01648">
    <property type="entry name" value="ACPS"/>
    <property type="match status" value="1"/>
</dbReference>
<comment type="caution">
    <text evidence="5">The sequence shown here is derived from an EMBL/GenBank/DDBJ whole genome shotgun (WGS) entry which is preliminary data.</text>
</comment>
<evidence type="ECO:0000256" key="2">
    <source>
        <dbReference type="ARBA" id="ARBA00022679"/>
    </source>
</evidence>
<feature type="domain" description="4'-phosphopantetheinyl transferase" evidence="3">
    <location>
        <begin position="115"/>
        <end position="195"/>
    </location>
</feature>
<dbReference type="Pfam" id="PF22624">
    <property type="entry name" value="AASDHPPT_N"/>
    <property type="match status" value="1"/>
</dbReference>
<dbReference type="GO" id="GO:0016740">
    <property type="term" value="F:transferase activity"/>
    <property type="evidence" value="ECO:0007669"/>
    <property type="project" value="UniProtKB-KW"/>
</dbReference>
<reference evidence="5 6" key="1">
    <citation type="submission" date="2024-03" db="EMBL/GenBank/DDBJ databases">
        <title>Human intestinal bacterial collection.</title>
        <authorList>
            <person name="Pauvert C."/>
            <person name="Hitch T.C.A."/>
            <person name="Clavel T."/>
        </authorList>
    </citation>
    <scope>NUCLEOTIDE SEQUENCE [LARGE SCALE GENOMIC DNA]</scope>
    <source>
        <strain evidence="5 6">CLA-AA-H190</strain>
    </source>
</reference>
<dbReference type="Proteomes" id="UP001469749">
    <property type="component" value="Unassembled WGS sequence"/>
</dbReference>
<evidence type="ECO:0000313" key="5">
    <source>
        <dbReference type="EMBL" id="MEQ2365814.1"/>
    </source>
</evidence>
<feature type="domain" description="4'-phosphopantetheinyl transferase N-terminal" evidence="4">
    <location>
        <begin position="31"/>
        <end position="105"/>
    </location>
</feature>
<dbReference type="InterPro" id="IPR055066">
    <property type="entry name" value="AASDHPPT_N"/>
</dbReference>
<dbReference type="SUPFAM" id="SSF56214">
    <property type="entry name" value="4'-phosphopantetheinyl transferase"/>
    <property type="match status" value="2"/>
</dbReference>
<evidence type="ECO:0000259" key="4">
    <source>
        <dbReference type="Pfam" id="PF22624"/>
    </source>
</evidence>
<keyword evidence="2 5" id="KW-0808">Transferase</keyword>
<accession>A0ABV1B5V9</accession>
<dbReference type="Gene3D" id="3.90.470.20">
    <property type="entry name" value="4'-phosphopantetheinyl transferase domain"/>
    <property type="match status" value="2"/>
</dbReference>
<dbReference type="InterPro" id="IPR037143">
    <property type="entry name" value="4-PPantetheinyl_Trfase_dom_sf"/>
</dbReference>
<proteinExistence type="inferred from homology"/>
<dbReference type="PANTHER" id="PTHR12215">
    <property type="entry name" value="PHOSPHOPANTETHEINE TRANSFERASE"/>
    <property type="match status" value="1"/>
</dbReference>
<comment type="similarity">
    <text evidence="1">Belongs to the P-Pant transferase superfamily. Gsp/Sfp/HetI/AcpT family.</text>
</comment>
<sequence length="233" mass="27157">MIKEKRGIYVMLKLYTLPIITPVWTDTDVQLLPFISKQRQEKVLSYRFSIDKKLSLYSALLTRMEISILSGVLHQSLHFHSEFMHKPMLLSAPYYHFNFSHTKSMILCGISDTHPIGVDIERIDPSLNIETMKAVLHQTEFQYINSTYSNHERTDRFYKIWTQKEAYIKYMGTGFSANAHAFNMLDPKLSSKLFTWKQDCYLCSVFTDFPNIPSVQTITESELQGYFLSSPLP</sequence>
<dbReference type="PANTHER" id="PTHR12215:SF10">
    <property type="entry name" value="L-AMINOADIPATE-SEMIALDEHYDE DEHYDROGENASE-PHOSPHOPANTETHEINYL TRANSFERASE"/>
    <property type="match status" value="1"/>
</dbReference>
<dbReference type="InterPro" id="IPR008278">
    <property type="entry name" value="4-PPantetheinyl_Trfase_dom"/>
</dbReference>